<evidence type="ECO:0000313" key="2">
    <source>
        <dbReference type="EMBL" id="RDW90895.1"/>
    </source>
</evidence>
<gene>
    <name evidence="2" type="ORF">DSM5745_02670</name>
</gene>
<dbReference type="AlphaFoldDB" id="A0A3D8SX57"/>
<comment type="caution">
    <text evidence="2">The sequence shown here is derived from an EMBL/GenBank/DDBJ whole genome shotgun (WGS) entry which is preliminary data.</text>
</comment>
<name>A0A3D8SX57_9EURO</name>
<dbReference type="GeneID" id="38113040"/>
<dbReference type="InterPro" id="IPR001810">
    <property type="entry name" value="F-box_dom"/>
</dbReference>
<dbReference type="OrthoDB" id="4503264at2759"/>
<feature type="domain" description="F-box" evidence="1">
    <location>
        <begin position="4"/>
        <end position="60"/>
    </location>
</feature>
<dbReference type="RefSeq" id="XP_026607849.1">
    <property type="nucleotide sequence ID" value="XM_026744686.1"/>
</dbReference>
<reference evidence="2 3" key="1">
    <citation type="journal article" date="2018" name="IMA Fungus">
        <title>IMA Genome-F 9: Draft genome sequence of Annulohypoxylon stygium, Aspergillus mulundensis, Berkeleyomyces basicola (syn. Thielaviopsis basicola), Ceratocystis smalleyi, two Cercospora beticola strains, Coleophoma cylindrospora, Fusarium fracticaudum, Phialophora cf. hyalina, and Morchella septimelata.</title>
        <authorList>
            <person name="Wingfield B.D."/>
            <person name="Bills G.F."/>
            <person name="Dong Y."/>
            <person name="Huang W."/>
            <person name="Nel W.J."/>
            <person name="Swalarsk-Parry B.S."/>
            <person name="Vaghefi N."/>
            <person name="Wilken P.M."/>
            <person name="An Z."/>
            <person name="de Beer Z.W."/>
            <person name="De Vos L."/>
            <person name="Chen L."/>
            <person name="Duong T.A."/>
            <person name="Gao Y."/>
            <person name="Hammerbacher A."/>
            <person name="Kikkert J.R."/>
            <person name="Li Y."/>
            <person name="Li H."/>
            <person name="Li K."/>
            <person name="Li Q."/>
            <person name="Liu X."/>
            <person name="Ma X."/>
            <person name="Naidoo K."/>
            <person name="Pethybridge S.J."/>
            <person name="Sun J."/>
            <person name="Steenkamp E.T."/>
            <person name="van der Nest M.A."/>
            <person name="van Wyk S."/>
            <person name="Wingfield M.J."/>
            <person name="Xiong C."/>
            <person name="Yue Q."/>
            <person name="Zhang X."/>
        </authorList>
    </citation>
    <scope>NUCLEOTIDE SEQUENCE [LARGE SCALE GENOMIC DNA]</scope>
    <source>
        <strain evidence="2 3">DSM 5745</strain>
    </source>
</reference>
<keyword evidence="3" id="KW-1185">Reference proteome</keyword>
<dbReference type="Proteomes" id="UP000256690">
    <property type="component" value="Unassembled WGS sequence"/>
</dbReference>
<dbReference type="EMBL" id="PVWQ01000002">
    <property type="protein sequence ID" value="RDW90895.1"/>
    <property type="molecule type" value="Genomic_DNA"/>
</dbReference>
<sequence length="227" mass="25274">MTPSVSFATLPRNIIYTIIKELDRPDKLALGLICPYFLFILADYYDLDRYRSNPEAWARLGLPDGATSWHDSAAQATIIRYLTKAGYSDNETVSVFIDEPDHHDTPDGSDEMEIDSDPAGYVELGDMDMSGLHSGLNAPGLLPSYEDSDEAVDDELVELLLSEWLDKKFDILDGCVVCADCSRFILCSRPDGRPNPFAANMLHRPRWFRHCGDCEKGYGTAPGTVLT</sequence>
<dbReference type="PROSITE" id="PS50181">
    <property type="entry name" value="FBOX"/>
    <property type="match status" value="1"/>
</dbReference>
<organism evidence="2 3">
    <name type="scientific">Aspergillus mulundensis</name>
    <dbReference type="NCBI Taxonomy" id="1810919"/>
    <lineage>
        <taxon>Eukaryota</taxon>
        <taxon>Fungi</taxon>
        <taxon>Dikarya</taxon>
        <taxon>Ascomycota</taxon>
        <taxon>Pezizomycotina</taxon>
        <taxon>Eurotiomycetes</taxon>
        <taxon>Eurotiomycetidae</taxon>
        <taxon>Eurotiales</taxon>
        <taxon>Aspergillaceae</taxon>
        <taxon>Aspergillus</taxon>
        <taxon>Aspergillus subgen. Nidulantes</taxon>
    </lineage>
</organism>
<protein>
    <recommendedName>
        <fullName evidence="1">F-box domain-containing protein</fullName>
    </recommendedName>
</protein>
<evidence type="ECO:0000259" key="1">
    <source>
        <dbReference type="PROSITE" id="PS50181"/>
    </source>
</evidence>
<evidence type="ECO:0000313" key="3">
    <source>
        <dbReference type="Proteomes" id="UP000256690"/>
    </source>
</evidence>
<proteinExistence type="predicted"/>
<accession>A0A3D8SX57</accession>